<proteinExistence type="inferred from homology"/>
<keyword evidence="3 4" id="KW-0687">Ribonucleoprotein</keyword>
<evidence type="ECO:0000313" key="6">
    <source>
        <dbReference type="EMBL" id="TCG11149.1"/>
    </source>
</evidence>
<reference evidence="6 7" key="1">
    <citation type="submission" date="2018-02" db="EMBL/GenBank/DDBJ databases">
        <title>Mycoplasma marinum and Mycoplasma todarodis sp. nov., moderately halophilic and psychrotolerant mycoplasmas isolated from cephalopods.</title>
        <authorList>
            <person name="Viver T."/>
        </authorList>
    </citation>
    <scope>NUCLEOTIDE SEQUENCE [LARGE SCALE GENOMIC DNA]</scope>
    <source>
        <strain evidence="6 7">PE</strain>
    </source>
</reference>
<dbReference type="PANTHER" id="PTHR11700">
    <property type="entry name" value="30S RIBOSOMAL PROTEIN S10 FAMILY MEMBER"/>
    <property type="match status" value="1"/>
</dbReference>
<dbReference type="Pfam" id="PF00338">
    <property type="entry name" value="Ribosomal_S10"/>
    <property type="match status" value="1"/>
</dbReference>
<dbReference type="GO" id="GO:0006412">
    <property type="term" value="P:translation"/>
    <property type="evidence" value="ECO:0007669"/>
    <property type="project" value="UniProtKB-UniRule"/>
</dbReference>
<comment type="function">
    <text evidence="4">Involved in the binding of tRNA to the ribosomes.</text>
</comment>
<evidence type="ECO:0000256" key="3">
    <source>
        <dbReference type="ARBA" id="ARBA00023274"/>
    </source>
</evidence>
<dbReference type="OrthoDB" id="9804464at2"/>
<name>A0A4R0XU08_9MOLU</name>
<comment type="caution">
    <text evidence="6">The sequence shown here is derived from an EMBL/GenBank/DDBJ whole genome shotgun (WGS) entry which is preliminary data.</text>
</comment>
<dbReference type="AlphaFoldDB" id="A0A4R0XU08"/>
<evidence type="ECO:0000259" key="5">
    <source>
        <dbReference type="SMART" id="SM01403"/>
    </source>
</evidence>
<dbReference type="GO" id="GO:0005840">
    <property type="term" value="C:ribosome"/>
    <property type="evidence" value="ECO:0007669"/>
    <property type="project" value="UniProtKB-KW"/>
</dbReference>
<dbReference type="EMBL" id="PSZO01000012">
    <property type="protein sequence ID" value="TCG11149.1"/>
    <property type="molecule type" value="Genomic_DNA"/>
</dbReference>
<dbReference type="InterPro" id="IPR001848">
    <property type="entry name" value="Ribosomal_uS10"/>
</dbReference>
<evidence type="ECO:0000313" key="7">
    <source>
        <dbReference type="Proteomes" id="UP000294192"/>
    </source>
</evidence>
<organism evidence="6 7">
    <name type="scientific">Mycoplasma marinum</name>
    <dbReference type="NCBI Taxonomy" id="1937190"/>
    <lineage>
        <taxon>Bacteria</taxon>
        <taxon>Bacillati</taxon>
        <taxon>Mycoplasmatota</taxon>
        <taxon>Mollicutes</taxon>
        <taxon>Mycoplasmataceae</taxon>
        <taxon>Mycoplasma</taxon>
    </lineage>
</organism>
<comment type="subunit">
    <text evidence="4">Part of the 30S ribosomal subunit.</text>
</comment>
<sequence>MAKVTIKVRAFEASLVDAAALKIAEISKKEGAKVSGPVPLPTKREVFTVLKSVHVNKKSREQFEIRTNKRLIKLADVSAELMDKLQRLNLPSGVKVEVISK</sequence>
<keyword evidence="2 4" id="KW-0689">Ribosomal protein</keyword>
<dbReference type="SMART" id="SM01403">
    <property type="entry name" value="Ribosomal_S10"/>
    <property type="match status" value="1"/>
</dbReference>
<keyword evidence="7" id="KW-1185">Reference proteome</keyword>
<dbReference type="PRINTS" id="PR00971">
    <property type="entry name" value="RIBOSOMALS10"/>
</dbReference>
<dbReference type="GO" id="GO:0003735">
    <property type="term" value="F:structural constituent of ribosome"/>
    <property type="evidence" value="ECO:0007669"/>
    <property type="project" value="InterPro"/>
</dbReference>
<evidence type="ECO:0000256" key="2">
    <source>
        <dbReference type="ARBA" id="ARBA00022980"/>
    </source>
</evidence>
<comment type="similarity">
    <text evidence="1 4">Belongs to the universal ribosomal protein uS10 family.</text>
</comment>
<evidence type="ECO:0000256" key="4">
    <source>
        <dbReference type="HAMAP-Rule" id="MF_00508"/>
    </source>
</evidence>
<dbReference type="FunFam" id="3.30.70.600:FF:000003">
    <property type="entry name" value="30S ribosomal protein S10"/>
    <property type="match status" value="1"/>
</dbReference>
<dbReference type="InterPro" id="IPR036838">
    <property type="entry name" value="Ribosomal_uS10_dom_sf"/>
</dbReference>
<dbReference type="HAMAP" id="MF_00508">
    <property type="entry name" value="Ribosomal_uS10"/>
    <property type="match status" value="1"/>
</dbReference>
<dbReference type="SUPFAM" id="SSF54999">
    <property type="entry name" value="Ribosomal protein S10"/>
    <property type="match status" value="1"/>
</dbReference>
<dbReference type="NCBIfam" id="TIGR01049">
    <property type="entry name" value="rpsJ_bact"/>
    <property type="match status" value="1"/>
</dbReference>
<protein>
    <recommendedName>
        <fullName evidence="4">Small ribosomal subunit protein uS10</fullName>
    </recommendedName>
</protein>
<gene>
    <name evidence="4" type="primary">rpsJ</name>
    <name evidence="6" type="ORF">C4B24_03045</name>
</gene>
<feature type="domain" description="Small ribosomal subunit protein uS10" evidence="5">
    <location>
        <begin position="5"/>
        <end position="99"/>
    </location>
</feature>
<accession>A0A4R0XU08</accession>
<dbReference type="Gene3D" id="3.30.70.600">
    <property type="entry name" value="Ribosomal protein S10 domain"/>
    <property type="match status" value="1"/>
</dbReference>
<dbReference type="GO" id="GO:0000049">
    <property type="term" value="F:tRNA binding"/>
    <property type="evidence" value="ECO:0007669"/>
    <property type="project" value="UniProtKB-UniRule"/>
</dbReference>
<dbReference type="GO" id="GO:1990904">
    <property type="term" value="C:ribonucleoprotein complex"/>
    <property type="evidence" value="ECO:0007669"/>
    <property type="project" value="UniProtKB-KW"/>
</dbReference>
<dbReference type="InterPro" id="IPR027486">
    <property type="entry name" value="Ribosomal_uS10_dom"/>
</dbReference>
<dbReference type="Proteomes" id="UP000294192">
    <property type="component" value="Unassembled WGS sequence"/>
</dbReference>
<evidence type="ECO:0000256" key="1">
    <source>
        <dbReference type="ARBA" id="ARBA00007102"/>
    </source>
</evidence>
<dbReference type="RefSeq" id="WP_131599225.1">
    <property type="nucleotide sequence ID" value="NZ_CBDBYK010000014.1"/>
</dbReference>
<dbReference type="NCBIfam" id="NF001861">
    <property type="entry name" value="PRK00596.1"/>
    <property type="match status" value="1"/>
</dbReference>